<organism evidence="2 3">
    <name type="scientific">Roseivirga seohaensis</name>
    <dbReference type="NCBI Taxonomy" id="1914963"/>
    <lineage>
        <taxon>Bacteria</taxon>
        <taxon>Pseudomonadati</taxon>
        <taxon>Bacteroidota</taxon>
        <taxon>Cytophagia</taxon>
        <taxon>Cytophagales</taxon>
        <taxon>Roseivirgaceae</taxon>
        <taxon>Roseivirga</taxon>
    </lineage>
</organism>
<keyword evidence="1" id="KW-0812">Transmembrane</keyword>
<keyword evidence="1" id="KW-1133">Transmembrane helix</keyword>
<feature type="transmembrane region" description="Helical" evidence="1">
    <location>
        <begin position="106"/>
        <end position="127"/>
    </location>
</feature>
<feature type="transmembrane region" description="Helical" evidence="1">
    <location>
        <begin position="72"/>
        <end position="94"/>
    </location>
</feature>
<dbReference type="AlphaFoldDB" id="A0A150Y1B5"/>
<comment type="caution">
    <text evidence="2">The sequence shown here is derived from an EMBL/GenBank/DDBJ whole genome shotgun (WGS) entry which is preliminary data.</text>
</comment>
<sequence>MICIRVFKSRNDFLTKHKTMDISNINWLAVVVSTVAYFALGAIWYGPLFGKAWQRGVGLSDDELKKANMGKLFGSALILSFVVSFGMAMFFYGFGENPDMDATMGGMMGLMTGLFFIIPSTALNYNFARKGVGLIMIDSLYHTIAFTIIGVILGVWK</sequence>
<dbReference type="Proteomes" id="UP000075663">
    <property type="component" value="Unassembled WGS sequence"/>
</dbReference>
<feature type="transmembrane region" description="Helical" evidence="1">
    <location>
        <begin position="25"/>
        <end position="45"/>
    </location>
</feature>
<dbReference type="Pfam" id="PF08570">
    <property type="entry name" value="DUF1761"/>
    <property type="match status" value="1"/>
</dbReference>
<dbReference type="InterPro" id="IPR013879">
    <property type="entry name" value="DUF1761"/>
</dbReference>
<name>A0A150Y1B5_9BACT</name>
<feature type="transmembrane region" description="Helical" evidence="1">
    <location>
        <begin position="139"/>
        <end position="156"/>
    </location>
</feature>
<keyword evidence="1" id="KW-0472">Membrane</keyword>
<evidence type="ECO:0000313" key="3">
    <source>
        <dbReference type="Proteomes" id="UP000075663"/>
    </source>
</evidence>
<dbReference type="STRING" id="1914963.AWW67_01270"/>
<evidence type="ECO:0000313" key="2">
    <source>
        <dbReference type="EMBL" id="KYG84702.1"/>
    </source>
</evidence>
<evidence type="ECO:0008006" key="4">
    <source>
        <dbReference type="Google" id="ProtNLM"/>
    </source>
</evidence>
<reference evidence="2 3" key="1">
    <citation type="submission" date="2016-01" db="EMBL/GenBank/DDBJ databases">
        <title>Genome sequencing of Roseivirga seohaensis SW-152.</title>
        <authorList>
            <person name="Selvaratnam C."/>
            <person name="Thevarajoo S."/>
            <person name="Goh K.M."/>
            <person name="Ee R."/>
            <person name="Chan K.-G."/>
            <person name="Chong C.S."/>
        </authorList>
    </citation>
    <scope>NUCLEOTIDE SEQUENCE [LARGE SCALE GENOMIC DNA]</scope>
    <source>
        <strain evidence="2 3">SW-152</strain>
    </source>
</reference>
<accession>A0A150Y1B5</accession>
<protein>
    <recommendedName>
        <fullName evidence="4">DUF1761 domain-containing protein</fullName>
    </recommendedName>
</protein>
<proteinExistence type="predicted"/>
<dbReference type="EMBL" id="LRPB01000012">
    <property type="protein sequence ID" value="KYG84702.1"/>
    <property type="molecule type" value="Genomic_DNA"/>
</dbReference>
<gene>
    <name evidence="2" type="ORF">AWW67_01270</name>
</gene>
<evidence type="ECO:0000256" key="1">
    <source>
        <dbReference type="SAM" id="Phobius"/>
    </source>
</evidence>